<dbReference type="SUPFAM" id="SSF68906">
    <property type="entry name" value="SAP domain"/>
    <property type="match status" value="1"/>
</dbReference>
<feature type="compositionally biased region" description="Basic and acidic residues" evidence="1">
    <location>
        <begin position="109"/>
        <end position="124"/>
    </location>
</feature>
<accession>A0A4P9YWS6</accession>
<gene>
    <name evidence="4" type="ORF">SYNPS1DRAFT_30272</name>
</gene>
<keyword evidence="2" id="KW-0732">Signal</keyword>
<evidence type="ECO:0000313" key="5">
    <source>
        <dbReference type="Proteomes" id="UP000278143"/>
    </source>
</evidence>
<name>A0A4P9YWS6_9FUNG</name>
<dbReference type="InterPro" id="IPR036361">
    <property type="entry name" value="SAP_dom_sf"/>
</dbReference>
<dbReference type="Gene3D" id="1.10.720.30">
    <property type="entry name" value="SAP domain"/>
    <property type="match status" value="1"/>
</dbReference>
<feature type="compositionally biased region" description="Low complexity" evidence="1">
    <location>
        <begin position="169"/>
        <end position="181"/>
    </location>
</feature>
<feature type="region of interest" description="Disordered" evidence="1">
    <location>
        <begin position="72"/>
        <end position="124"/>
    </location>
</feature>
<dbReference type="AlphaFoldDB" id="A0A4P9YWS6"/>
<feature type="compositionally biased region" description="Acidic residues" evidence="1">
    <location>
        <begin position="80"/>
        <end position="108"/>
    </location>
</feature>
<evidence type="ECO:0000259" key="3">
    <source>
        <dbReference type="Pfam" id="PF10208"/>
    </source>
</evidence>
<dbReference type="EMBL" id="KZ990549">
    <property type="protein sequence ID" value="RKP23952.1"/>
    <property type="molecule type" value="Genomic_DNA"/>
</dbReference>
<feature type="compositionally biased region" description="Acidic residues" evidence="1">
    <location>
        <begin position="182"/>
        <end position="214"/>
    </location>
</feature>
<dbReference type="InterPro" id="IPR019345">
    <property type="entry name" value="ARMET_C"/>
</dbReference>
<proteinExistence type="predicted"/>
<evidence type="ECO:0000256" key="1">
    <source>
        <dbReference type="SAM" id="MobiDB-lite"/>
    </source>
</evidence>
<feature type="chain" id="PRO_5020449804" description="ARMET C-terminal domain-containing protein" evidence="2">
    <location>
        <begin position="23"/>
        <end position="214"/>
    </location>
</feature>
<organism evidence="4 5">
    <name type="scientific">Syncephalis pseudoplumigaleata</name>
    <dbReference type="NCBI Taxonomy" id="1712513"/>
    <lineage>
        <taxon>Eukaryota</taxon>
        <taxon>Fungi</taxon>
        <taxon>Fungi incertae sedis</taxon>
        <taxon>Zoopagomycota</taxon>
        <taxon>Zoopagomycotina</taxon>
        <taxon>Zoopagomycetes</taxon>
        <taxon>Zoopagales</taxon>
        <taxon>Piptocephalidaceae</taxon>
        <taxon>Syncephalis</taxon>
    </lineage>
</organism>
<dbReference type="Pfam" id="PF10208">
    <property type="entry name" value="ARMET_C"/>
    <property type="match status" value="1"/>
</dbReference>
<dbReference type="OrthoDB" id="5597848at2759"/>
<keyword evidence="5" id="KW-1185">Reference proteome</keyword>
<sequence length="214" mass="23910">MLKRALLITLVAAIAALAVASATDEAAGKAQPLTREELSKWPIKKLKQFLNERDVACVGCVEKSDFIDTVLEHADTPTKEEEEPEKEQEEEEKEEEGEAQAEDADGAADDAKTEESGEKFKLTDEMFDMVRDAMSKEEGMDDFKKDDVQKIFDMFPQDMAKEMFDGFLEGAKQAPGAAAAETAEEEQEEEQEEKSAEAEEEEEEEEEDAVKDEL</sequence>
<dbReference type="Proteomes" id="UP000278143">
    <property type="component" value="Unassembled WGS sequence"/>
</dbReference>
<evidence type="ECO:0000256" key="2">
    <source>
        <dbReference type="SAM" id="SignalP"/>
    </source>
</evidence>
<reference evidence="5" key="1">
    <citation type="journal article" date="2018" name="Nat. Microbiol.">
        <title>Leveraging single-cell genomics to expand the fungal tree of life.</title>
        <authorList>
            <person name="Ahrendt S.R."/>
            <person name="Quandt C.A."/>
            <person name="Ciobanu D."/>
            <person name="Clum A."/>
            <person name="Salamov A."/>
            <person name="Andreopoulos B."/>
            <person name="Cheng J.F."/>
            <person name="Woyke T."/>
            <person name="Pelin A."/>
            <person name="Henrissat B."/>
            <person name="Reynolds N.K."/>
            <person name="Benny G.L."/>
            <person name="Smith M.E."/>
            <person name="James T.Y."/>
            <person name="Grigoriev I.V."/>
        </authorList>
    </citation>
    <scope>NUCLEOTIDE SEQUENCE [LARGE SCALE GENOMIC DNA]</scope>
    <source>
        <strain evidence="5">Benny S71-1</strain>
    </source>
</reference>
<feature type="region of interest" description="Disordered" evidence="1">
    <location>
        <begin position="167"/>
        <end position="214"/>
    </location>
</feature>
<feature type="signal peptide" evidence="2">
    <location>
        <begin position="1"/>
        <end position="22"/>
    </location>
</feature>
<protein>
    <recommendedName>
        <fullName evidence="3">ARMET C-terminal domain-containing protein</fullName>
    </recommendedName>
</protein>
<evidence type="ECO:0000313" key="4">
    <source>
        <dbReference type="EMBL" id="RKP23952.1"/>
    </source>
</evidence>
<feature type="domain" description="ARMET C-terminal" evidence="3">
    <location>
        <begin position="37"/>
        <end position="72"/>
    </location>
</feature>